<dbReference type="EMBL" id="JAAIJQ010000029">
    <property type="protein sequence ID" value="NEV62514.1"/>
    <property type="molecule type" value="Genomic_DNA"/>
</dbReference>
<dbReference type="CDD" id="cd01400">
    <property type="entry name" value="6PGL"/>
    <property type="match status" value="1"/>
</dbReference>
<evidence type="ECO:0000256" key="5">
    <source>
        <dbReference type="ARBA" id="ARBA00013198"/>
    </source>
</evidence>
<dbReference type="GO" id="GO:0005975">
    <property type="term" value="P:carbohydrate metabolic process"/>
    <property type="evidence" value="ECO:0007669"/>
    <property type="project" value="UniProtKB-UniRule"/>
</dbReference>
<evidence type="ECO:0000313" key="10">
    <source>
        <dbReference type="Proteomes" id="UP000483379"/>
    </source>
</evidence>
<comment type="catalytic activity">
    <reaction evidence="1 7">
        <text>6-phospho-D-glucono-1,5-lactone + H2O = 6-phospho-D-gluconate + H(+)</text>
        <dbReference type="Rhea" id="RHEA:12556"/>
        <dbReference type="ChEBI" id="CHEBI:15377"/>
        <dbReference type="ChEBI" id="CHEBI:15378"/>
        <dbReference type="ChEBI" id="CHEBI:57955"/>
        <dbReference type="ChEBI" id="CHEBI:58759"/>
        <dbReference type="EC" id="3.1.1.31"/>
    </reaction>
</comment>
<dbReference type="AlphaFoldDB" id="A0A6M0JZL2"/>
<name>A0A6M0JZL2_9GAMM</name>
<comment type="function">
    <text evidence="2 7">Hydrolysis of 6-phosphogluconolactone to 6-phosphogluconate.</text>
</comment>
<dbReference type="InterPro" id="IPR005900">
    <property type="entry name" value="6-phosphogluconolactonase_DevB"/>
</dbReference>
<reference evidence="9 10" key="1">
    <citation type="submission" date="2020-02" db="EMBL/GenBank/DDBJ databases">
        <title>Genome sequences of Thiorhodococcus mannitoliphagus and Thiorhodococcus minor, purple sulfur photosynthetic bacteria in the gammaproteobacterial family, Chromatiaceae.</title>
        <authorList>
            <person name="Aviles F.A."/>
            <person name="Meyer T.E."/>
            <person name="Kyndt J.A."/>
        </authorList>
    </citation>
    <scope>NUCLEOTIDE SEQUENCE [LARGE SCALE GENOMIC DNA]</scope>
    <source>
        <strain evidence="9 10">DSM 11518</strain>
    </source>
</reference>
<dbReference type="UniPathway" id="UPA00115">
    <property type="reaction ID" value="UER00409"/>
</dbReference>
<comment type="caution">
    <text evidence="9">The sequence shown here is derived from an EMBL/GenBank/DDBJ whole genome shotgun (WGS) entry which is preliminary data.</text>
</comment>
<dbReference type="PANTHER" id="PTHR11054">
    <property type="entry name" value="6-PHOSPHOGLUCONOLACTONASE"/>
    <property type="match status" value="1"/>
</dbReference>
<dbReference type="SUPFAM" id="SSF100950">
    <property type="entry name" value="NagB/RpiA/CoA transferase-like"/>
    <property type="match status" value="1"/>
</dbReference>
<sequence length="234" mass="25024">MPDTQIDFHLCESSGQLARLAAQRILTSARRAITTRGCFRLVLAGGRTPLNAYTLLVDATSDWDRWHIFFGDERCLPPGDPERNSHAADQHFLSRVSIPAANIHPIPAELGAESAAEAYAELIAPQLPLDLVLLGLGEDGHTASLFPGQEIPEGVLAMPVHDAPKPPPDRVSLTPDAIASSHEVLVLVSGAGKREALAQWRSGKDLPISRIKSDGRVEVLMDVAAAGEPQGCAE</sequence>
<comment type="similarity">
    <text evidence="4 7">Belongs to the glucosamine/galactosamine-6-phosphate isomerase family. 6-phosphogluconolactonase subfamily.</text>
</comment>
<evidence type="ECO:0000256" key="4">
    <source>
        <dbReference type="ARBA" id="ARBA00010662"/>
    </source>
</evidence>
<accession>A0A6M0JZL2</accession>
<dbReference type="GO" id="GO:0006098">
    <property type="term" value="P:pentose-phosphate shunt"/>
    <property type="evidence" value="ECO:0007669"/>
    <property type="project" value="UniProtKB-UniPathway"/>
</dbReference>
<dbReference type="PANTHER" id="PTHR11054:SF0">
    <property type="entry name" value="6-PHOSPHOGLUCONOLACTONASE"/>
    <property type="match status" value="1"/>
</dbReference>
<evidence type="ECO:0000256" key="6">
    <source>
        <dbReference type="ARBA" id="ARBA00020337"/>
    </source>
</evidence>
<evidence type="ECO:0000256" key="7">
    <source>
        <dbReference type="RuleBase" id="RU365095"/>
    </source>
</evidence>
<evidence type="ECO:0000256" key="1">
    <source>
        <dbReference type="ARBA" id="ARBA00000832"/>
    </source>
</evidence>
<evidence type="ECO:0000259" key="8">
    <source>
        <dbReference type="Pfam" id="PF01182"/>
    </source>
</evidence>
<dbReference type="InterPro" id="IPR006148">
    <property type="entry name" value="Glc/Gal-6P_isomerase"/>
</dbReference>
<gene>
    <name evidence="7 9" type="primary">pgl</name>
    <name evidence="9" type="ORF">G3446_11535</name>
</gene>
<dbReference type="Pfam" id="PF01182">
    <property type="entry name" value="Glucosamine_iso"/>
    <property type="match status" value="1"/>
</dbReference>
<dbReference type="GO" id="GO:0017057">
    <property type="term" value="F:6-phosphogluconolactonase activity"/>
    <property type="evidence" value="ECO:0007669"/>
    <property type="project" value="UniProtKB-UniRule"/>
</dbReference>
<dbReference type="RefSeq" id="WP_164452982.1">
    <property type="nucleotide sequence ID" value="NZ_JAAIJQ010000029.1"/>
</dbReference>
<evidence type="ECO:0000256" key="2">
    <source>
        <dbReference type="ARBA" id="ARBA00002681"/>
    </source>
</evidence>
<dbReference type="InterPro" id="IPR039104">
    <property type="entry name" value="6PGL"/>
</dbReference>
<dbReference type="InterPro" id="IPR037171">
    <property type="entry name" value="NagB/RpiA_transferase-like"/>
</dbReference>
<feature type="domain" description="Glucosamine/galactosamine-6-phosphate isomerase" evidence="8">
    <location>
        <begin position="14"/>
        <end position="215"/>
    </location>
</feature>
<dbReference type="EC" id="3.1.1.31" evidence="5 7"/>
<evidence type="ECO:0000256" key="3">
    <source>
        <dbReference type="ARBA" id="ARBA00004961"/>
    </source>
</evidence>
<dbReference type="NCBIfam" id="TIGR01198">
    <property type="entry name" value="pgl"/>
    <property type="match status" value="1"/>
</dbReference>
<comment type="pathway">
    <text evidence="3 7">Carbohydrate degradation; pentose phosphate pathway; D-ribulose 5-phosphate from D-glucose 6-phosphate (oxidative stage): step 2/3.</text>
</comment>
<evidence type="ECO:0000313" key="9">
    <source>
        <dbReference type="EMBL" id="NEV62514.1"/>
    </source>
</evidence>
<dbReference type="Proteomes" id="UP000483379">
    <property type="component" value="Unassembled WGS sequence"/>
</dbReference>
<proteinExistence type="inferred from homology"/>
<dbReference type="Gene3D" id="3.40.50.1360">
    <property type="match status" value="1"/>
</dbReference>
<keyword evidence="7 9" id="KW-0378">Hydrolase</keyword>
<organism evidence="9 10">
    <name type="scientific">Thiorhodococcus minor</name>
    <dbReference type="NCBI Taxonomy" id="57489"/>
    <lineage>
        <taxon>Bacteria</taxon>
        <taxon>Pseudomonadati</taxon>
        <taxon>Pseudomonadota</taxon>
        <taxon>Gammaproteobacteria</taxon>
        <taxon>Chromatiales</taxon>
        <taxon>Chromatiaceae</taxon>
        <taxon>Thiorhodococcus</taxon>
    </lineage>
</organism>
<keyword evidence="10" id="KW-1185">Reference proteome</keyword>
<protein>
    <recommendedName>
        <fullName evidence="6 7">6-phosphogluconolactonase</fullName>
        <shortName evidence="7">6PGL</shortName>
        <ecNumber evidence="5 7">3.1.1.31</ecNumber>
    </recommendedName>
</protein>